<evidence type="ECO:0000313" key="1">
    <source>
        <dbReference type="EMBL" id="GID11236.1"/>
    </source>
</evidence>
<keyword evidence="2" id="KW-1185">Reference proteome</keyword>
<dbReference type="AlphaFoldDB" id="A0A8J3J418"/>
<evidence type="ECO:0000313" key="2">
    <source>
        <dbReference type="Proteomes" id="UP000612808"/>
    </source>
</evidence>
<reference evidence="1" key="1">
    <citation type="submission" date="2021-01" db="EMBL/GenBank/DDBJ databases">
        <title>Whole genome shotgun sequence of Actinocatenispora rupis NBRC 107355.</title>
        <authorList>
            <person name="Komaki H."/>
            <person name="Tamura T."/>
        </authorList>
    </citation>
    <scope>NUCLEOTIDE SEQUENCE</scope>
    <source>
        <strain evidence="1">NBRC 107355</strain>
    </source>
</reference>
<proteinExistence type="predicted"/>
<sequence>MRRALRALSAWLSRIRDDDRPPTDPFDAAVELARRQRLAHEAIRRRLRRTDTGDLEVVEWWR</sequence>
<protein>
    <submittedName>
        <fullName evidence="1">Uncharacterized protein</fullName>
    </submittedName>
</protein>
<comment type="caution">
    <text evidence="1">The sequence shown here is derived from an EMBL/GenBank/DDBJ whole genome shotgun (WGS) entry which is preliminary data.</text>
</comment>
<accession>A0A8J3J418</accession>
<dbReference type="EMBL" id="BOMB01000012">
    <property type="protein sequence ID" value="GID11236.1"/>
    <property type="molecule type" value="Genomic_DNA"/>
</dbReference>
<gene>
    <name evidence="1" type="ORF">Aru02nite_21250</name>
</gene>
<name>A0A8J3J418_9ACTN</name>
<dbReference type="RefSeq" id="WP_203657167.1">
    <property type="nucleotide sequence ID" value="NZ_BAAAZM010000006.1"/>
</dbReference>
<organism evidence="1 2">
    <name type="scientific">Actinocatenispora rupis</name>
    <dbReference type="NCBI Taxonomy" id="519421"/>
    <lineage>
        <taxon>Bacteria</taxon>
        <taxon>Bacillati</taxon>
        <taxon>Actinomycetota</taxon>
        <taxon>Actinomycetes</taxon>
        <taxon>Micromonosporales</taxon>
        <taxon>Micromonosporaceae</taxon>
        <taxon>Actinocatenispora</taxon>
    </lineage>
</organism>
<dbReference type="Proteomes" id="UP000612808">
    <property type="component" value="Unassembled WGS sequence"/>
</dbReference>